<comment type="caution">
    <text evidence="9">Lacks conserved residue(s) required for the propagation of feature annotation.</text>
</comment>
<feature type="transmembrane region" description="Helical" evidence="9">
    <location>
        <begin position="236"/>
        <end position="266"/>
    </location>
</feature>
<keyword evidence="11" id="KW-1185">Reference proteome</keyword>
<dbReference type="PANTHER" id="PTHR12929">
    <property type="entry name" value="SOLUTE CARRIER FAMILY 52"/>
    <property type="match status" value="1"/>
</dbReference>
<reference evidence="10" key="2">
    <citation type="submission" date="2022-06" db="UniProtKB">
        <authorList>
            <consortium name="EnsemblMetazoa"/>
        </authorList>
    </citation>
    <scope>IDENTIFICATION</scope>
    <source>
        <strain evidence="10">PS312</strain>
    </source>
</reference>
<reference evidence="11" key="1">
    <citation type="journal article" date="2008" name="Nat. Genet.">
        <title>The Pristionchus pacificus genome provides a unique perspective on nematode lifestyle and parasitism.</title>
        <authorList>
            <person name="Dieterich C."/>
            <person name="Clifton S.W."/>
            <person name="Schuster L.N."/>
            <person name="Chinwalla A."/>
            <person name="Delehaunty K."/>
            <person name="Dinkelacker I."/>
            <person name="Fulton L."/>
            <person name="Fulton R."/>
            <person name="Godfrey J."/>
            <person name="Minx P."/>
            <person name="Mitreva M."/>
            <person name="Roeseler W."/>
            <person name="Tian H."/>
            <person name="Witte H."/>
            <person name="Yang S.P."/>
            <person name="Wilson R.K."/>
            <person name="Sommer R.J."/>
        </authorList>
    </citation>
    <scope>NUCLEOTIDE SEQUENCE [LARGE SCALE GENOMIC DNA]</scope>
    <source>
        <strain evidence="11">PS312</strain>
    </source>
</reference>
<evidence type="ECO:0000256" key="5">
    <source>
        <dbReference type="ARBA" id="ARBA00022475"/>
    </source>
</evidence>
<dbReference type="EnsemblMetazoa" id="PPA42369.1">
    <property type="protein sequence ID" value="PPA42369.1"/>
    <property type="gene ID" value="WBGene00280738"/>
</dbReference>
<evidence type="ECO:0000256" key="4">
    <source>
        <dbReference type="ARBA" id="ARBA00022448"/>
    </source>
</evidence>
<dbReference type="GO" id="GO:0032217">
    <property type="term" value="F:riboflavin transmembrane transporter activity"/>
    <property type="evidence" value="ECO:0000318"/>
    <property type="project" value="GO_Central"/>
</dbReference>
<comment type="catalytic activity">
    <reaction evidence="1 9">
        <text>riboflavin(in) = riboflavin(out)</text>
        <dbReference type="Rhea" id="RHEA:35015"/>
        <dbReference type="ChEBI" id="CHEBI:57986"/>
    </reaction>
</comment>
<feature type="transmembrane region" description="Helical" evidence="9">
    <location>
        <begin position="203"/>
        <end position="224"/>
    </location>
</feature>
<gene>
    <name evidence="10" type="primary">WBGene00280738</name>
</gene>
<dbReference type="InterPro" id="IPR009357">
    <property type="entry name" value="Riboflavin_transptr"/>
</dbReference>
<dbReference type="PANTHER" id="PTHR12929:SF10">
    <property type="entry name" value="RIBOFLAVIN TRANSPORTER"/>
    <property type="match status" value="1"/>
</dbReference>
<dbReference type="OrthoDB" id="9995836at2759"/>
<proteinExistence type="inferred from homology"/>
<protein>
    <recommendedName>
        <fullName evidence="9">Riboflavin transporter</fullName>
    </recommendedName>
</protein>
<keyword evidence="4 9" id="KW-0813">Transport</keyword>
<evidence type="ECO:0000256" key="7">
    <source>
        <dbReference type="ARBA" id="ARBA00022989"/>
    </source>
</evidence>
<organism evidence="10 11">
    <name type="scientific">Pristionchus pacificus</name>
    <name type="common">Parasitic nematode worm</name>
    <dbReference type="NCBI Taxonomy" id="54126"/>
    <lineage>
        <taxon>Eukaryota</taxon>
        <taxon>Metazoa</taxon>
        <taxon>Ecdysozoa</taxon>
        <taxon>Nematoda</taxon>
        <taxon>Chromadorea</taxon>
        <taxon>Rhabditida</taxon>
        <taxon>Rhabditina</taxon>
        <taxon>Diplogasteromorpha</taxon>
        <taxon>Diplogasteroidea</taxon>
        <taxon>Neodiplogasteridae</taxon>
        <taxon>Pristionchus</taxon>
    </lineage>
</organism>
<evidence type="ECO:0000313" key="11">
    <source>
        <dbReference type="Proteomes" id="UP000005239"/>
    </source>
</evidence>
<feature type="transmembrane region" description="Helical" evidence="9">
    <location>
        <begin position="54"/>
        <end position="75"/>
    </location>
</feature>
<name>A0A2A6D2Q1_PRIPA</name>
<keyword evidence="8 9" id="KW-0472">Membrane</keyword>
<feature type="transmembrane region" description="Helical" evidence="9">
    <location>
        <begin position="21"/>
        <end position="42"/>
    </location>
</feature>
<accession>A0A2A6D2Q1</accession>
<comment type="function">
    <text evidence="9">Plasma membrane transporter mediating the uptake by cells of the water soluble vitamin B2/riboflavin that plays a key role in biochemical oxidation-reduction reactions of the carbohydrate, lipid, and amino acid metabolism.</text>
</comment>
<keyword evidence="7 9" id="KW-1133">Transmembrane helix</keyword>
<comment type="subcellular location">
    <subcellularLocation>
        <location evidence="2 9">Cell membrane</location>
        <topology evidence="2 9">Multi-pass membrane protein</topology>
    </subcellularLocation>
</comment>
<evidence type="ECO:0000256" key="3">
    <source>
        <dbReference type="ARBA" id="ARBA00006366"/>
    </source>
</evidence>
<dbReference type="AlphaFoldDB" id="A0A2A6D2Q1"/>
<sequence length="268" mass="29097">MADVVCMPLIGRLGSPDLVTTFYVGMGLGALLPSALSFAQGINGSTWNFSYSVFIYIICVLDAVSLVAYFGILYLEKRKVNNNDEERTRTLSQTTTETKVEQVPVEVDSSLRSMLFPMLVTLIASSFQNAVLPAILPYATQPFEPTIYSLSTNLFVLTNPIFCFVQHFYSFSSTIHLSILSIITAIPTLFILVLSIAQLSIPAALLPIASGLSAGFLSLLRTAAASRIAHSSHPKALFICGFMTQFGSFVGAIIIFILANAFHIFISS</sequence>
<feature type="transmembrane region" description="Helical" evidence="9">
    <location>
        <begin position="119"/>
        <end position="140"/>
    </location>
</feature>
<dbReference type="GO" id="GO:0032218">
    <property type="term" value="P:riboflavin transport"/>
    <property type="evidence" value="ECO:0000318"/>
    <property type="project" value="GO_Central"/>
</dbReference>
<keyword evidence="5 9" id="KW-1003">Cell membrane</keyword>
<dbReference type="Pfam" id="PF06237">
    <property type="entry name" value="SLC52_ribofla_tr"/>
    <property type="match status" value="1"/>
</dbReference>
<dbReference type="GO" id="GO:0005886">
    <property type="term" value="C:plasma membrane"/>
    <property type="evidence" value="ECO:0000318"/>
    <property type="project" value="GO_Central"/>
</dbReference>
<dbReference type="InterPro" id="IPR036259">
    <property type="entry name" value="MFS_trans_sf"/>
</dbReference>
<keyword evidence="6 9" id="KW-0812">Transmembrane</keyword>
<evidence type="ECO:0000256" key="9">
    <source>
        <dbReference type="RuleBase" id="RU368035"/>
    </source>
</evidence>
<comment type="similarity">
    <text evidence="3 9">Belongs to the riboflavin transporter family.</text>
</comment>
<evidence type="ECO:0000256" key="2">
    <source>
        <dbReference type="ARBA" id="ARBA00004651"/>
    </source>
</evidence>
<evidence type="ECO:0000256" key="1">
    <source>
        <dbReference type="ARBA" id="ARBA00000215"/>
    </source>
</evidence>
<feature type="transmembrane region" description="Helical" evidence="9">
    <location>
        <begin position="146"/>
        <end position="165"/>
    </location>
</feature>
<dbReference type="Proteomes" id="UP000005239">
    <property type="component" value="Unassembled WGS sequence"/>
</dbReference>
<evidence type="ECO:0000313" key="10">
    <source>
        <dbReference type="EnsemblMetazoa" id="PPA42369.1"/>
    </source>
</evidence>
<evidence type="ECO:0000256" key="6">
    <source>
        <dbReference type="ARBA" id="ARBA00022692"/>
    </source>
</evidence>
<evidence type="ECO:0000256" key="8">
    <source>
        <dbReference type="ARBA" id="ARBA00023136"/>
    </source>
</evidence>
<dbReference type="SUPFAM" id="SSF103473">
    <property type="entry name" value="MFS general substrate transporter"/>
    <property type="match status" value="1"/>
</dbReference>
<accession>A0A8R1UZE9</accession>
<feature type="transmembrane region" description="Helical" evidence="9">
    <location>
        <begin position="177"/>
        <end position="197"/>
    </location>
</feature>